<evidence type="ECO:0000313" key="4">
    <source>
        <dbReference type="Proteomes" id="UP000053617"/>
    </source>
</evidence>
<dbReference type="Proteomes" id="UP000053617">
    <property type="component" value="Unassembled WGS sequence"/>
</dbReference>
<dbReference type="EMBL" id="KN847475">
    <property type="protein sequence ID" value="KIX09788.1"/>
    <property type="molecule type" value="Genomic_DNA"/>
</dbReference>
<evidence type="ECO:0000256" key="1">
    <source>
        <dbReference type="SAM" id="MobiDB-lite"/>
    </source>
</evidence>
<feature type="transmembrane region" description="Helical" evidence="2">
    <location>
        <begin position="87"/>
        <end position="108"/>
    </location>
</feature>
<reference evidence="3 4" key="1">
    <citation type="submission" date="2015-01" db="EMBL/GenBank/DDBJ databases">
        <title>The Genome Sequence of Rhinocladiella mackenzie CBS 650.93.</title>
        <authorList>
            <consortium name="The Broad Institute Genomics Platform"/>
            <person name="Cuomo C."/>
            <person name="de Hoog S."/>
            <person name="Gorbushina A."/>
            <person name="Stielow B."/>
            <person name="Teixiera M."/>
            <person name="Abouelleil A."/>
            <person name="Chapman S.B."/>
            <person name="Priest M."/>
            <person name="Young S.K."/>
            <person name="Wortman J."/>
            <person name="Nusbaum C."/>
            <person name="Birren B."/>
        </authorList>
    </citation>
    <scope>NUCLEOTIDE SEQUENCE [LARGE SCALE GENOMIC DNA]</scope>
    <source>
        <strain evidence="3 4">CBS 650.93</strain>
    </source>
</reference>
<accession>A0A0D2HGH3</accession>
<feature type="transmembrane region" description="Helical" evidence="2">
    <location>
        <begin position="407"/>
        <end position="430"/>
    </location>
</feature>
<dbReference type="HOGENOM" id="CLU_028412_0_0_1"/>
<evidence type="ECO:0000256" key="2">
    <source>
        <dbReference type="SAM" id="Phobius"/>
    </source>
</evidence>
<keyword evidence="4" id="KW-1185">Reference proteome</keyword>
<sequence>MSAGWVVLSTKWDFADVQAILNVLISLWGAIGIWTFSRYWYQRSSTKILERRDVDLATLFTFTGPGDAWDLLLLLGKRLFSLRYLPLLFQMIAVFFVTTVTILAGPIARFSLRSGTVLRQRSLLGLSAKVESTGSNLQISSANVPWNETMYSLNTANFPYDQLLDWLPPSTSSWTYVSEEWNSTWHARCQRTPQKFLDITANPNYTIADPIRAFPAYGSTFPPGLLNDEEFRYEVDFCGWINWGDYPTPVIDDVVFYVLLSTNPAIDDQMHQNRAPLHLTLSSLHFSNATLLVEDRLVDESDTWRVEGDAQASSYTRIDCELTRHTQVANENTIAWPWTNDTSSIVNAYADYYREGVADMSDNHQTVSPLSPEELFRFYQTYMITAATDDDLATNRTISVLVEAVEMSLACLVIFVLLILLVIVGIVRYVSFFIRHRNRLDEHNVPDAKLEWMLHTFRNSQYITDHDRRLTKREQFENGVYSSRCLNDRSQLPSPGIARIYSRQSSIAVSPKSEQRTPSKSADTPVIDMRSKASEESNNVEKAALSTNTTVAEENSNP</sequence>
<organism evidence="3 4">
    <name type="scientific">Rhinocladiella mackenziei CBS 650.93</name>
    <dbReference type="NCBI Taxonomy" id="1442369"/>
    <lineage>
        <taxon>Eukaryota</taxon>
        <taxon>Fungi</taxon>
        <taxon>Dikarya</taxon>
        <taxon>Ascomycota</taxon>
        <taxon>Pezizomycotina</taxon>
        <taxon>Eurotiomycetes</taxon>
        <taxon>Chaetothyriomycetidae</taxon>
        <taxon>Chaetothyriales</taxon>
        <taxon>Herpotrichiellaceae</taxon>
        <taxon>Rhinocladiella</taxon>
    </lineage>
</organism>
<feature type="transmembrane region" description="Helical" evidence="2">
    <location>
        <begin position="20"/>
        <end position="41"/>
    </location>
</feature>
<evidence type="ECO:0000313" key="3">
    <source>
        <dbReference type="EMBL" id="KIX09788.1"/>
    </source>
</evidence>
<protein>
    <submittedName>
        <fullName evidence="3">Uncharacterized protein</fullName>
    </submittedName>
</protein>
<keyword evidence="2" id="KW-0812">Transmembrane</keyword>
<dbReference type="GeneID" id="25288940"/>
<name>A0A0D2HGH3_9EURO</name>
<dbReference type="RefSeq" id="XP_013276924.1">
    <property type="nucleotide sequence ID" value="XM_013421470.1"/>
</dbReference>
<feature type="region of interest" description="Disordered" evidence="1">
    <location>
        <begin position="531"/>
        <end position="558"/>
    </location>
</feature>
<gene>
    <name evidence="3" type="ORF">Z518_00869</name>
</gene>
<dbReference type="AlphaFoldDB" id="A0A0D2HGH3"/>
<proteinExistence type="predicted"/>
<dbReference type="VEuPathDB" id="FungiDB:Z518_00869"/>
<keyword evidence="2" id="KW-0472">Membrane</keyword>
<keyword evidence="2" id="KW-1133">Transmembrane helix</keyword>
<dbReference type="OrthoDB" id="3516776at2759"/>
<feature type="compositionally biased region" description="Polar residues" evidence="1">
    <location>
        <begin position="545"/>
        <end position="558"/>
    </location>
</feature>